<gene>
    <name evidence="3" type="ORF">FCI23_55420</name>
</gene>
<dbReference type="GO" id="GO:0006950">
    <property type="term" value="P:response to stress"/>
    <property type="evidence" value="ECO:0007669"/>
    <property type="project" value="TreeGrafter"/>
</dbReference>
<dbReference type="PROSITE" id="PS50995">
    <property type="entry name" value="HTH_MARR_2"/>
    <property type="match status" value="1"/>
</dbReference>
<dbReference type="InterPro" id="IPR036390">
    <property type="entry name" value="WH_DNA-bd_sf"/>
</dbReference>
<feature type="domain" description="HTH marR-type" evidence="2">
    <location>
        <begin position="22"/>
        <end position="151"/>
    </location>
</feature>
<dbReference type="InterPro" id="IPR000835">
    <property type="entry name" value="HTH_MarR-typ"/>
</dbReference>
<dbReference type="Gene3D" id="1.10.10.10">
    <property type="entry name" value="Winged helix-like DNA-binding domain superfamily/Winged helix DNA-binding domain"/>
    <property type="match status" value="1"/>
</dbReference>
<dbReference type="InterPro" id="IPR039422">
    <property type="entry name" value="MarR/SlyA-like"/>
</dbReference>
<dbReference type="PANTHER" id="PTHR33164:SF99">
    <property type="entry name" value="MARR FAMILY REGULATORY PROTEIN"/>
    <property type="match status" value="1"/>
</dbReference>
<sequence>MSTPGGGAPEPDEPMGDAAPEPVDLWSTFKRAHEIVRARVIADTAEAAGLSEPDLTILVNLNKAGGALRQSELAASLGWDRTRISHQLTRMGKRGLLTRERAGGVTVTLTNTGRQAITTVRPGLDAAVRRHFTDKLSAQEIETLSSVLRRL</sequence>
<dbReference type="Proteomes" id="UP000305778">
    <property type="component" value="Unassembled WGS sequence"/>
</dbReference>
<dbReference type="AlphaFoldDB" id="A0A4U0RTG1"/>
<dbReference type="SMART" id="SM00347">
    <property type="entry name" value="HTH_MARR"/>
    <property type="match status" value="1"/>
</dbReference>
<accession>A0A4U0RTG1</accession>
<evidence type="ECO:0000313" key="3">
    <source>
        <dbReference type="EMBL" id="TJZ91664.1"/>
    </source>
</evidence>
<keyword evidence="4" id="KW-1185">Reference proteome</keyword>
<comment type="caution">
    <text evidence="3">The sequence shown here is derived from an EMBL/GenBank/DDBJ whole genome shotgun (WGS) entry which is preliminary data.</text>
</comment>
<protein>
    <submittedName>
        <fullName evidence="3">Winged helix-turn-helix transcriptional regulator</fullName>
    </submittedName>
</protein>
<dbReference type="PANTHER" id="PTHR33164">
    <property type="entry name" value="TRANSCRIPTIONAL REGULATOR, MARR FAMILY"/>
    <property type="match status" value="1"/>
</dbReference>
<dbReference type="GO" id="GO:0003700">
    <property type="term" value="F:DNA-binding transcription factor activity"/>
    <property type="evidence" value="ECO:0007669"/>
    <property type="project" value="InterPro"/>
</dbReference>
<dbReference type="InterPro" id="IPR036388">
    <property type="entry name" value="WH-like_DNA-bd_sf"/>
</dbReference>
<dbReference type="PRINTS" id="PR00598">
    <property type="entry name" value="HTHMARR"/>
</dbReference>
<name>A0A4U0RTG1_9ACTN</name>
<evidence type="ECO:0000313" key="4">
    <source>
        <dbReference type="Proteomes" id="UP000305778"/>
    </source>
</evidence>
<dbReference type="OrthoDB" id="3254910at2"/>
<dbReference type="SUPFAM" id="SSF46785">
    <property type="entry name" value="Winged helix' DNA-binding domain"/>
    <property type="match status" value="1"/>
</dbReference>
<evidence type="ECO:0000256" key="1">
    <source>
        <dbReference type="SAM" id="MobiDB-lite"/>
    </source>
</evidence>
<organism evidence="3 4">
    <name type="scientific">Actinacidiphila oryziradicis</name>
    <dbReference type="NCBI Taxonomy" id="2571141"/>
    <lineage>
        <taxon>Bacteria</taxon>
        <taxon>Bacillati</taxon>
        <taxon>Actinomycetota</taxon>
        <taxon>Actinomycetes</taxon>
        <taxon>Kitasatosporales</taxon>
        <taxon>Streptomycetaceae</taxon>
        <taxon>Actinacidiphila</taxon>
    </lineage>
</organism>
<reference evidence="3 4" key="1">
    <citation type="submission" date="2019-04" db="EMBL/GenBank/DDBJ databases">
        <title>Streptomyces oryziradicis sp. nov., a novel actinomycete isolated from rhizosphere soil of rice (Oryza sativa L.).</title>
        <authorList>
            <person name="Li C."/>
        </authorList>
    </citation>
    <scope>NUCLEOTIDE SEQUENCE [LARGE SCALE GENOMIC DNA]</scope>
    <source>
        <strain evidence="3 4">NEAU-C40</strain>
    </source>
</reference>
<proteinExistence type="predicted"/>
<feature type="region of interest" description="Disordered" evidence="1">
    <location>
        <begin position="1"/>
        <end position="22"/>
    </location>
</feature>
<evidence type="ECO:0000259" key="2">
    <source>
        <dbReference type="PROSITE" id="PS50995"/>
    </source>
</evidence>
<dbReference type="Pfam" id="PF12802">
    <property type="entry name" value="MarR_2"/>
    <property type="match status" value="1"/>
</dbReference>
<dbReference type="EMBL" id="SUMC01000305">
    <property type="protein sequence ID" value="TJZ91664.1"/>
    <property type="molecule type" value="Genomic_DNA"/>
</dbReference>